<dbReference type="EMBL" id="AJIL01000057">
    <property type="protein sequence ID" value="KNE98378.1"/>
    <property type="molecule type" value="Genomic_DNA"/>
</dbReference>
<dbReference type="SUPFAM" id="SSF54001">
    <property type="entry name" value="Cysteine proteinases"/>
    <property type="match status" value="1"/>
</dbReference>
<evidence type="ECO:0000313" key="1">
    <source>
        <dbReference type="EMBL" id="KNE98378.1"/>
    </source>
</evidence>
<dbReference type="InterPro" id="IPR038765">
    <property type="entry name" value="Papain-like_cys_pep_sf"/>
</dbReference>
<accession>A0A0L0VGK9</accession>
<keyword evidence="2" id="KW-1185">Reference proteome</keyword>
<proteinExistence type="predicted"/>
<dbReference type="AlphaFoldDB" id="A0A0L0VGK9"/>
<sequence length="128" mass="14707">MANRIACAACAFLAGIHHSPTNHLSISLPFCATCTLEDCLKEYTILELLDDYFCRKCTFITTEITLRNQINGTKSSKKRKKLLKKIQLIKQAIQFNPDKDFDDLMIEQSLWKVWSPMSTKQTMFAQVN</sequence>
<comment type="caution">
    <text evidence="1">The sequence shown here is derived from an EMBL/GenBank/DDBJ whole genome shotgun (WGS) entry which is preliminary data.</text>
</comment>
<name>A0A0L0VGK9_9BASI</name>
<gene>
    <name evidence="1" type="ORF">PSTG_08298</name>
</gene>
<dbReference type="Gene3D" id="3.90.70.10">
    <property type="entry name" value="Cysteine proteinases"/>
    <property type="match status" value="1"/>
</dbReference>
<dbReference type="OrthoDB" id="2020758at2759"/>
<reference evidence="2" key="1">
    <citation type="submission" date="2014-03" db="EMBL/GenBank/DDBJ databases">
        <title>The Genome Sequence of Puccinia striiformis f. sp. tritici PST-78.</title>
        <authorList>
            <consortium name="The Broad Institute Genome Sequencing Platform"/>
            <person name="Cuomo C."/>
            <person name="Hulbert S."/>
            <person name="Chen X."/>
            <person name="Walker B."/>
            <person name="Young S.K."/>
            <person name="Zeng Q."/>
            <person name="Gargeya S."/>
            <person name="Fitzgerald M."/>
            <person name="Haas B."/>
            <person name="Abouelleil A."/>
            <person name="Alvarado L."/>
            <person name="Arachchi H.M."/>
            <person name="Berlin A.M."/>
            <person name="Chapman S.B."/>
            <person name="Goldberg J."/>
            <person name="Griggs A."/>
            <person name="Gujja S."/>
            <person name="Hansen M."/>
            <person name="Howarth C."/>
            <person name="Imamovic A."/>
            <person name="Larimer J."/>
            <person name="McCowan C."/>
            <person name="Montmayeur A."/>
            <person name="Murphy C."/>
            <person name="Neiman D."/>
            <person name="Pearson M."/>
            <person name="Priest M."/>
            <person name="Roberts A."/>
            <person name="Saif S."/>
            <person name="Shea T."/>
            <person name="Sisk P."/>
            <person name="Sykes S."/>
            <person name="Wortman J."/>
            <person name="Nusbaum C."/>
            <person name="Birren B."/>
        </authorList>
    </citation>
    <scope>NUCLEOTIDE SEQUENCE [LARGE SCALE GENOMIC DNA]</scope>
    <source>
        <strain evidence="2">race PST-78</strain>
    </source>
</reference>
<dbReference type="Proteomes" id="UP000054564">
    <property type="component" value="Unassembled WGS sequence"/>
</dbReference>
<organism evidence="1 2">
    <name type="scientific">Puccinia striiformis f. sp. tritici PST-78</name>
    <dbReference type="NCBI Taxonomy" id="1165861"/>
    <lineage>
        <taxon>Eukaryota</taxon>
        <taxon>Fungi</taxon>
        <taxon>Dikarya</taxon>
        <taxon>Basidiomycota</taxon>
        <taxon>Pucciniomycotina</taxon>
        <taxon>Pucciniomycetes</taxon>
        <taxon>Pucciniales</taxon>
        <taxon>Pucciniaceae</taxon>
        <taxon>Puccinia</taxon>
    </lineage>
</organism>
<protein>
    <submittedName>
        <fullName evidence="1">Uncharacterized protein</fullName>
    </submittedName>
</protein>
<evidence type="ECO:0000313" key="2">
    <source>
        <dbReference type="Proteomes" id="UP000054564"/>
    </source>
</evidence>
<dbReference type="STRING" id="1165861.A0A0L0VGK9"/>